<dbReference type="EMBL" id="BONV01000012">
    <property type="protein sequence ID" value="GIG80068.1"/>
    <property type="molecule type" value="Genomic_DNA"/>
</dbReference>
<dbReference type="AlphaFoldDB" id="A0A8J3M0X8"/>
<reference evidence="1 2" key="1">
    <citation type="submission" date="2021-01" db="EMBL/GenBank/DDBJ databases">
        <title>Whole genome shotgun sequence of Planotetraspora kaengkrachanensis NBRC 104272.</title>
        <authorList>
            <person name="Komaki H."/>
            <person name="Tamura T."/>
        </authorList>
    </citation>
    <scope>NUCLEOTIDE SEQUENCE [LARGE SCALE GENOMIC DNA]</scope>
    <source>
        <strain evidence="1 2">NBRC 104272</strain>
    </source>
</reference>
<dbReference type="Proteomes" id="UP000630097">
    <property type="component" value="Unassembled WGS sequence"/>
</dbReference>
<evidence type="ECO:0000313" key="1">
    <source>
        <dbReference type="EMBL" id="GIG80068.1"/>
    </source>
</evidence>
<evidence type="ECO:0000313" key="2">
    <source>
        <dbReference type="Proteomes" id="UP000630097"/>
    </source>
</evidence>
<gene>
    <name evidence="1" type="ORF">Pka01_31950</name>
</gene>
<proteinExistence type="predicted"/>
<keyword evidence="2" id="KW-1185">Reference proteome</keyword>
<organism evidence="1 2">
    <name type="scientific">Planotetraspora kaengkrachanensis</name>
    <dbReference type="NCBI Taxonomy" id="575193"/>
    <lineage>
        <taxon>Bacteria</taxon>
        <taxon>Bacillati</taxon>
        <taxon>Actinomycetota</taxon>
        <taxon>Actinomycetes</taxon>
        <taxon>Streptosporangiales</taxon>
        <taxon>Streptosporangiaceae</taxon>
        <taxon>Planotetraspora</taxon>
    </lineage>
</organism>
<protein>
    <submittedName>
        <fullName evidence="1">Uncharacterized protein</fullName>
    </submittedName>
</protein>
<comment type="caution">
    <text evidence="1">The sequence shown here is derived from an EMBL/GenBank/DDBJ whole genome shotgun (WGS) entry which is preliminary data.</text>
</comment>
<name>A0A8J3M0X8_9ACTN</name>
<accession>A0A8J3M0X8</accession>
<sequence length="79" mass="9146">MQLEHLRREEHALRIALAASEIYDDLHPKPPLPRLSSRFLSRFGKDQALAPLLRQGFAHVLTLRIRPLAQPRRFVGLNE</sequence>